<accession>A0A139ATZ4</accession>
<feature type="compositionally biased region" description="Basic and acidic residues" evidence="1">
    <location>
        <begin position="152"/>
        <end position="172"/>
    </location>
</feature>
<dbReference type="Proteomes" id="UP000070544">
    <property type="component" value="Unassembled WGS sequence"/>
</dbReference>
<dbReference type="OrthoDB" id="21120at2759"/>
<dbReference type="EMBL" id="KQ965736">
    <property type="protein sequence ID" value="KXS20177.1"/>
    <property type="molecule type" value="Genomic_DNA"/>
</dbReference>
<protein>
    <recommendedName>
        <fullName evidence="2">Casein kinase substrate phosphoprotein PP28 domain-containing protein</fullName>
    </recommendedName>
</protein>
<feature type="compositionally biased region" description="Low complexity" evidence="1">
    <location>
        <begin position="56"/>
        <end position="69"/>
    </location>
</feature>
<gene>
    <name evidence="3" type="ORF">M427DRAFT_41480</name>
</gene>
<dbReference type="AlphaFoldDB" id="A0A139ATZ4"/>
<feature type="compositionally biased region" description="Low complexity" evidence="1">
    <location>
        <begin position="95"/>
        <end position="104"/>
    </location>
</feature>
<dbReference type="OMA" id="HTIHKIM"/>
<feature type="domain" description="Casein kinase substrate phosphoprotein PP28" evidence="2">
    <location>
        <begin position="78"/>
        <end position="168"/>
    </location>
</feature>
<proteinExistence type="predicted"/>
<evidence type="ECO:0000313" key="3">
    <source>
        <dbReference type="EMBL" id="KXS20177.1"/>
    </source>
</evidence>
<reference evidence="3 4" key="1">
    <citation type="journal article" date="2015" name="Genome Biol. Evol.">
        <title>Phylogenomic analyses indicate that early fungi evolved digesting cell walls of algal ancestors of land plants.</title>
        <authorList>
            <person name="Chang Y."/>
            <person name="Wang S."/>
            <person name="Sekimoto S."/>
            <person name="Aerts A.L."/>
            <person name="Choi C."/>
            <person name="Clum A."/>
            <person name="LaButti K.M."/>
            <person name="Lindquist E.A."/>
            <person name="Yee Ngan C."/>
            <person name="Ohm R.A."/>
            <person name="Salamov A.A."/>
            <person name="Grigoriev I.V."/>
            <person name="Spatafora J.W."/>
            <person name="Berbee M.L."/>
        </authorList>
    </citation>
    <scope>NUCLEOTIDE SEQUENCE [LARGE SCALE GENOMIC DNA]</scope>
    <source>
        <strain evidence="3 4">JEL478</strain>
    </source>
</reference>
<name>A0A139ATZ4_GONPJ</name>
<feature type="compositionally biased region" description="Basic and acidic residues" evidence="1">
    <location>
        <begin position="22"/>
        <end position="37"/>
    </location>
</feature>
<dbReference type="InterPro" id="IPR039876">
    <property type="entry name" value="HAP28"/>
</dbReference>
<dbReference type="Pfam" id="PF10252">
    <property type="entry name" value="PP28"/>
    <property type="match status" value="1"/>
</dbReference>
<feature type="region of interest" description="Disordered" evidence="1">
    <location>
        <begin position="1"/>
        <end position="121"/>
    </location>
</feature>
<evidence type="ECO:0000313" key="4">
    <source>
        <dbReference type="Proteomes" id="UP000070544"/>
    </source>
</evidence>
<sequence>MSARGGSSRGRGSARKVRRGGRRDFSDNPLDFDRPAGEDPSSDDDDREEDDGFTDPAVPAAPQPGLAQPAPGPAEVFNPNRNQKATMKLSELGNADSAAASGDGMFRSNGQLSRREREALDKERAREAYMKKHLAGQTEEAKRDLARLAQVRKEREEAAKKREEEKKAKEAGRAATKSESLSASKATVAKRLG</sequence>
<evidence type="ECO:0000259" key="2">
    <source>
        <dbReference type="Pfam" id="PF10252"/>
    </source>
</evidence>
<evidence type="ECO:0000256" key="1">
    <source>
        <dbReference type="SAM" id="MobiDB-lite"/>
    </source>
</evidence>
<dbReference type="PANTHER" id="PTHR22055">
    <property type="entry name" value="28 KDA HEAT- AND ACID-STABLE PHOSPHOPROTEIN PDGF-ASSOCIATED PROTEIN"/>
    <property type="match status" value="1"/>
</dbReference>
<feature type="compositionally biased region" description="Basic residues" evidence="1">
    <location>
        <begin position="12"/>
        <end position="21"/>
    </location>
</feature>
<keyword evidence="4" id="KW-1185">Reference proteome</keyword>
<organism evidence="3 4">
    <name type="scientific">Gonapodya prolifera (strain JEL478)</name>
    <name type="common">Monoblepharis prolifera</name>
    <dbReference type="NCBI Taxonomy" id="1344416"/>
    <lineage>
        <taxon>Eukaryota</taxon>
        <taxon>Fungi</taxon>
        <taxon>Fungi incertae sedis</taxon>
        <taxon>Chytridiomycota</taxon>
        <taxon>Chytridiomycota incertae sedis</taxon>
        <taxon>Monoblepharidomycetes</taxon>
        <taxon>Monoblepharidales</taxon>
        <taxon>Gonapodyaceae</taxon>
        <taxon>Gonapodya</taxon>
    </lineage>
</organism>
<feature type="compositionally biased region" description="Acidic residues" evidence="1">
    <location>
        <begin position="40"/>
        <end position="53"/>
    </location>
</feature>
<feature type="region of interest" description="Disordered" evidence="1">
    <location>
        <begin position="152"/>
        <end position="193"/>
    </location>
</feature>
<dbReference type="InterPro" id="IPR019380">
    <property type="entry name" value="Casein_kinase_sb_PP28"/>
</dbReference>